<organism evidence="12 13">
    <name type="scientific">Xylanimonas oleitrophica</name>
    <dbReference type="NCBI Taxonomy" id="2607479"/>
    <lineage>
        <taxon>Bacteria</taxon>
        <taxon>Bacillati</taxon>
        <taxon>Actinomycetota</taxon>
        <taxon>Actinomycetes</taxon>
        <taxon>Micrococcales</taxon>
        <taxon>Promicromonosporaceae</taxon>
        <taxon>Xylanimonas</taxon>
    </lineage>
</organism>
<dbReference type="InterPro" id="IPR043504">
    <property type="entry name" value="Peptidase_S1_PA_chymotrypsin"/>
</dbReference>
<dbReference type="InterPro" id="IPR004236">
    <property type="entry name" value="Pept_S1_alpha_lytic"/>
</dbReference>
<keyword evidence="4" id="KW-0378">Hydrolase</keyword>
<dbReference type="EMBL" id="QKWH01000008">
    <property type="protein sequence ID" value="PZR52588.1"/>
    <property type="molecule type" value="Genomic_DNA"/>
</dbReference>
<feature type="domain" description="Peptidase S1A alpha-lytic prodomain" evidence="11">
    <location>
        <begin position="123"/>
        <end position="182"/>
    </location>
</feature>
<name>A0A2W5XS29_9MICO</name>
<evidence type="ECO:0000256" key="9">
    <source>
        <dbReference type="PIRSR" id="PIRSR001134-2"/>
    </source>
</evidence>
<feature type="signal peptide" evidence="10">
    <location>
        <begin position="1"/>
        <end position="27"/>
    </location>
</feature>
<dbReference type="GO" id="GO:0006508">
    <property type="term" value="P:proteolysis"/>
    <property type="evidence" value="ECO:0007669"/>
    <property type="project" value="UniProtKB-KW"/>
</dbReference>
<gene>
    <name evidence="12" type="ORF">DNL40_10720</name>
</gene>
<dbReference type="PRINTS" id="PR00861">
    <property type="entry name" value="ALYTICPTASE"/>
</dbReference>
<dbReference type="CDD" id="cd21112">
    <property type="entry name" value="alphaLP-like"/>
    <property type="match status" value="1"/>
</dbReference>
<evidence type="ECO:0000259" key="11">
    <source>
        <dbReference type="Pfam" id="PF02983"/>
    </source>
</evidence>
<reference evidence="12 13" key="1">
    <citation type="submission" date="2018-06" db="EMBL/GenBank/DDBJ databases">
        <title>Whole genome sequencing of a novel hydrocarbon degrading bacterial strain, PW21 isolated from oil contaminated produced water sample.</title>
        <authorList>
            <person name="Nagkirti P."/>
            <person name="Shaikh A."/>
            <person name="Gowdaman V."/>
            <person name="Engineer A.E."/>
            <person name="Dagar S."/>
            <person name="Dhakephalkar P.K."/>
        </authorList>
    </citation>
    <scope>NUCLEOTIDE SEQUENCE [LARGE SCALE GENOMIC DNA]</scope>
    <source>
        <strain evidence="12 13">PW21</strain>
    </source>
</reference>
<feature type="active site" description="Charge relay system" evidence="8">
    <location>
        <position position="229"/>
    </location>
</feature>
<feature type="chain" id="PRO_5016093039" evidence="10">
    <location>
        <begin position="28"/>
        <end position="380"/>
    </location>
</feature>
<dbReference type="Pfam" id="PF02983">
    <property type="entry name" value="Pro_Al_protease"/>
    <property type="match status" value="1"/>
</dbReference>
<keyword evidence="5" id="KW-0720">Serine protease</keyword>
<protein>
    <submittedName>
        <fullName evidence="12">S1 family peptidase</fullName>
    </submittedName>
</protein>
<comment type="caution">
    <text evidence="12">The sequence shown here is derived from an EMBL/GenBank/DDBJ whole genome shotgun (WGS) entry which is preliminary data.</text>
</comment>
<evidence type="ECO:0000256" key="4">
    <source>
        <dbReference type="ARBA" id="ARBA00022801"/>
    </source>
</evidence>
<feature type="disulfide bond" evidence="9">
    <location>
        <begin position="292"/>
        <end position="302"/>
    </location>
</feature>
<proteinExistence type="inferred from homology"/>
<feature type="disulfide bond" evidence="9">
    <location>
        <begin position="328"/>
        <end position="355"/>
    </location>
</feature>
<evidence type="ECO:0000256" key="6">
    <source>
        <dbReference type="ARBA" id="ARBA00023145"/>
    </source>
</evidence>
<comment type="similarity">
    <text evidence="1">Belongs to the peptidase S1 family.</text>
</comment>
<evidence type="ECO:0000256" key="1">
    <source>
        <dbReference type="ARBA" id="ARBA00007664"/>
    </source>
</evidence>
<keyword evidence="3 10" id="KW-0732">Signal</keyword>
<evidence type="ECO:0000256" key="8">
    <source>
        <dbReference type="PIRSR" id="PIRSR001134-1"/>
    </source>
</evidence>
<dbReference type="Gene3D" id="2.40.10.10">
    <property type="entry name" value="Trypsin-like serine proteases"/>
    <property type="match status" value="2"/>
</dbReference>
<dbReference type="InterPro" id="IPR009003">
    <property type="entry name" value="Peptidase_S1_PA"/>
</dbReference>
<dbReference type="Gene3D" id="3.30.300.50">
    <property type="match status" value="2"/>
</dbReference>
<accession>A0A2W5XS29</accession>
<keyword evidence="6" id="KW-0865">Zymogen</keyword>
<evidence type="ECO:0000256" key="3">
    <source>
        <dbReference type="ARBA" id="ARBA00022729"/>
    </source>
</evidence>
<dbReference type="InterPro" id="IPR001316">
    <property type="entry name" value="Pept_S1A_streptogrisin"/>
</dbReference>
<evidence type="ECO:0000256" key="10">
    <source>
        <dbReference type="SAM" id="SignalP"/>
    </source>
</evidence>
<dbReference type="PIRSF" id="PIRSF001134">
    <property type="entry name" value="Streptogrisin"/>
    <property type="match status" value="1"/>
</dbReference>
<keyword evidence="2" id="KW-0645">Protease</keyword>
<keyword evidence="13" id="KW-1185">Reference proteome</keyword>
<evidence type="ECO:0000313" key="12">
    <source>
        <dbReference type="EMBL" id="PZR52588.1"/>
    </source>
</evidence>
<evidence type="ECO:0000313" key="13">
    <source>
        <dbReference type="Proteomes" id="UP000248783"/>
    </source>
</evidence>
<dbReference type="SUPFAM" id="SSF50494">
    <property type="entry name" value="Trypsin-like serine proteases"/>
    <property type="match status" value="1"/>
</dbReference>
<dbReference type="GO" id="GO:0005576">
    <property type="term" value="C:extracellular region"/>
    <property type="evidence" value="ECO:0007669"/>
    <property type="project" value="InterPro"/>
</dbReference>
<dbReference type="AlphaFoldDB" id="A0A2W5XS29"/>
<dbReference type="InterPro" id="IPR035070">
    <property type="entry name" value="Streptogrisin_prodomain"/>
</dbReference>
<sequence length="380" mass="38646">MRWTQMRGMAVTAASLTLVAGTLTAQAAPAAAPLDEIPGAEDYAPGLLRAMERDLGMAAERAIDRLEFQDEAAESQELAAETLESYAGTWLDPEKDELFVAVADPAEVAVAEALGATVVTVERTAEELETFRAALDAPLSAAGTEAVPSWYVDATSNTVVVSVTEEGRAAAEAAVAAAGVPADAVTLETTTEAPRTLIDVVGGNAYYIGSGSRCSVGFAVNDGFITAGHCGRTGATTSSPNGTFVGSSFPGNDYAYVRVGSGNTLIGAVNNYSGGRVAVRGSQQASVGASVCRSGSTTGWHCGTIQAFNSTVNYAEGSVRGLIRTNVCAEPGDSGGSLLAGNQAQGLTSGGSGNCRTGGTTYFQPVNPVLSAYGLSLRTS</sequence>
<feature type="disulfide bond" evidence="9">
    <location>
        <begin position="214"/>
        <end position="230"/>
    </location>
</feature>
<evidence type="ECO:0000256" key="5">
    <source>
        <dbReference type="ARBA" id="ARBA00022825"/>
    </source>
</evidence>
<keyword evidence="7 9" id="KW-1015">Disulfide bond</keyword>
<evidence type="ECO:0000256" key="7">
    <source>
        <dbReference type="ARBA" id="ARBA00023157"/>
    </source>
</evidence>
<feature type="active site" description="Charge relay system" evidence="8">
    <location>
        <position position="253"/>
    </location>
</feature>
<dbReference type="GO" id="GO:0004252">
    <property type="term" value="F:serine-type endopeptidase activity"/>
    <property type="evidence" value="ECO:0007669"/>
    <property type="project" value="InterPro"/>
</dbReference>
<dbReference type="Proteomes" id="UP000248783">
    <property type="component" value="Unassembled WGS sequence"/>
</dbReference>
<evidence type="ECO:0000256" key="2">
    <source>
        <dbReference type="ARBA" id="ARBA00022670"/>
    </source>
</evidence>
<feature type="active site" description="Charge relay system" evidence="8">
    <location>
        <position position="334"/>
    </location>
</feature>
<dbReference type="RefSeq" id="WP_111251263.1">
    <property type="nucleotide sequence ID" value="NZ_QKWH01000008.1"/>
</dbReference>